<accession>A0A835G481</accession>
<keyword evidence="1" id="KW-1133">Transmembrane helix</keyword>
<gene>
    <name evidence="2" type="ORF">HW555_013695</name>
</gene>
<keyword evidence="1" id="KW-0812">Transmembrane</keyword>
<feature type="transmembrane region" description="Helical" evidence="1">
    <location>
        <begin position="97"/>
        <end position="121"/>
    </location>
</feature>
<evidence type="ECO:0008006" key="4">
    <source>
        <dbReference type="Google" id="ProtNLM"/>
    </source>
</evidence>
<evidence type="ECO:0000313" key="3">
    <source>
        <dbReference type="Proteomes" id="UP000648187"/>
    </source>
</evidence>
<comment type="caution">
    <text evidence="2">The sequence shown here is derived from an EMBL/GenBank/DDBJ whole genome shotgun (WGS) entry which is preliminary data.</text>
</comment>
<feature type="transmembrane region" description="Helical" evidence="1">
    <location>
        <begin position="62"/>
        <end position="85"/>
    </location>
</feature>
<keyword evidence="3" id="KW-1185">Reference proteome</keyword>
<sequence>MSIDIHDQTSRFVLSWFKNDATLHHVYKRGHTNLASYIIGMAMGYLAYDLQKDKVDPKNLRMYRYMVWGMVPVALICFYSGIIFYDSPSPPMYVHLLYAGLLKPVFALLIGSLVVSSVIRLEDLYRSIIEWRFWRIPSQLSYSAYLLHFFFVRKYAVTLTSTRVVSPWTVMYDVHIVVVHTMLAATVFWLLVDAPLANLRQYFFKTNIFEEKKKVK</sequence>
<dbReference type="EMBL" id="JACKWZ010000700">
    <property type="protein sequence ID" value="KAF9405673.1"/>
    <property type="molecule type" value="Genomic_DNA"/>
</dbReference>
<dbReference type="Proteomes" id="UP000648187">
    <property type="component" value="Unassembled WGS sequence"/>
</dbReference>
<protein>
    <recommendedName>
        <fullName evidence="4">Acyltransferase 3 domain-containing protein</fullName>
    </recommendedName>
</protein>
<keyword evidence="1" id="KW-0472">Membrane</keyword>
<organism evidence="2 3">
    <name type="scientific">Spodoptera exigua</name>
    <name type="common">Beet armyworm</name>
    <name type="synonym">Noctua fulgens</name>
    <dbReference type="NCBI Taxonomy" id="7107"/>
    <lineage>
        <taxon>Eukaryota</taxon>
        <taxon>Metazoa</taxon>
        <taxon>Ecdysozoa</taxon>
        <taxon>Arthropoda</taxon>
        <taxon>Hexapoda</taxon>
        <taxon>Insecta</taxon>
        <taxon>Pterygota</taxon>
        <taxon>Neoptera</taxon>
        <taxon>Endopterygota</taxon>
        <taxon>Lepidoptera</taxon>
        <taxon>Glossata</taxon>
        <taxon>Ditrysia</taxon>
        <taxon>Noctuoidea</taxon>
        <taxon>Noctuidae</taxon>
        <taxon>Amphipyrinae</taxon>
        <taxon>Spodoptera</taxon>
    </lineage>
</organism>
<dbReference type="PANTHER" id="PTHR11161">
    <property type="entry name" value="O-ACYLTRANSFERASE"/>
    <property type="match status" value="1"/>
</dbReference>
<reference evidence="2" key="1">
    <citation type="submission" date="2020-08" db="EMBL/GenBank/DDBJ databases">
        <title>Spodoptera exigua strain:BAW_Kor-Di-RS1 Genome sequencing and assembly.</title>
        <authorList>
            <person name="Kim J."/>
            <person name="Nam H.Y."/>
            <person name="Kwon M."/>
            <person name="Choi J.H."/>
            <person name="Cho S.R."/>
            <person name="Kim G.-H."/>
        </authorList>
    </citation>
    <scope>NUCLEOTIDE SEQUENCE</scope>
    <source>
        <strain evidence="2">BAW_Kor-Di-RS1</strain>
        <tissue evidence="2">Whole-body</tissue>
    </source>
</reference>
<proteinExistence type="predicted"/>
<feature type="transmembrane region" description="Helical" evidence="1">
    <location>
        <begin position="172"/>
        <end position="192"/>
    </location>
</feature>
<name>A0A835G481_SPOEX</name>
<dbReference type="AlphaFoldDB" id="A0A835G481"/>
<evidence type="ECO:0000256" key="1">
    <source>
        <dbReference type="SAM" id="Phobius"/>
    </source>
</evidence>
<evidence type="ECO:0000313" key="2">
    <source>
        <dbReference type="EMBL" id="KAF9405673.1"/>
    </source>
</evidence>
<dbReference type="PANTHER" id="PTHR11161:SF12">
    <property type="entry name" value="ACYLTRANSFERASE 3 DOMAIN-CONTAINING PROTEIN-RELATED"/>
    <property type="match status" value="1"/>
</dbReference>
<feature type="transmembrane region" description="Helical" evidence="1">
    <location>
        <begin position="133"/>
        <end position="152"/>
    </location>
</feature>
<dbReference type="InterPro" id="IPR052728">
    <property type="entry name" value="O2_lipid_transport_reg"/>
</dbReference>